<reference evidence="2 3" key="1">
    <citation type="submission" date="2019-06" db="EMBL/GenBank/DDBJ databases">
        <title>Genomics analysis of Aphanomyces spp. identifies a new class of oomycete effector associated with host adaptation.</title>
        <authorList>
            <person name="Gaulin E."/>
        </authorList>
    </citation>
    <scope>NUCLEOTIDE SEQUENCE [LARGE SCALE GENOMIC DNA]</scope>
    <source>
        <strain evidence="2 3">E</strain>
    </source>
</reference>
<dbReference type="GO" id="GO:0000724">
    <property type="term" value="P:double-strand break repair via homologous recombination"/>
    <property type="evidence" value="ECO:0007669"/>
    <property type="project" value="TreeGrafter"/>
</dbReference>
<dbReference type="AlphaFoldDB" id="A0A6A4ZRI6"/>
<keyword evidence="1" id="KW-1133">Transmembrane helix</keyword>
<keyword evidence="1" id="KW-0812">Transmembrane</keyword>
<name>A0A6A4ZRI6_APHAT</name>
<dbReference type="PANTHER" id="PTHR28653:SF1">
    <property type="entry name" value="ATPASE SWSAP1"/>
    <property type="match status" value="1"/>
</dbReference>
<organism evidence="2 3">
    <name type="scientific">Aphanomyces astaci</name>
    <name type="common">Crayfish plague agent</name>
    <dbReference type="NCBI Taxonomy" id="112090"/>
    <lineage>
        <taxon>Eukaryota</taxon>
        <taxon>Sar</taxon>
        <taxon>Stramenopiles</taxon>
        <taxon>Oomycota</taxon>
        <taxon>Saprolegniomycetes</taxon>
        <taxon>Saprolegniales</taxon>
        <taxon>Verrucalvaceae</taxon>
        <taxon>Aphanomyces</taxon>
    </lineage>
</organism>
<evidence type="ECO:0000313" key="2">
    <source>
        <dbReference type="EMBL" id="KAF0724087.1"/>
    </source>
</evidence>
<dbReference type="PANTHER" id="PTHR28653">
    <property type="match status" value="1"/>
</dbReference>
<gene>
    <name evidence="2" type="ORF">AaE_009812</name>
</gene>
<proteinExistence type="predicted"/>
<feature type="transmembrane region" description="Helical" evidence="1">
    <location>
        <begin position="207"/>
        <end position="225"/>
    </location>
</feature>
<dbReference type="VEuPathDB" id="FungiDB:H257_00126"/>
<accession>A0A6A4ZRI6</accession>
<dbReference type="GO" id="GO:0003697">
    <property type="term" value="F:single-stranded DNA binding"/>
    <property type="evidence" value="ECO:0007669"/>
    <property type="project" value="TreeGrafter"/>
</dbReference>
<dbReference type="Proteomes" id="UP000469452">
    <property type="component" value="Unassembled WGS sequence"/>
</dbReference>
<keyword evidence="1" id="KW-0472">Membrane</keyword>
<protein>
    <submittedName>
        <fullName evidence="2">Uncharacterized protein</fullName>
    </submittedName>
</protein>
<sequence>MERCFSHRDDGAVACENVEKEVAMITSDIGMMLWHGPSKCGKSSLAFQYAFDLVRTATPQGVADMSSSKASDPLPYVVLVCHESMRSMPERFVPINPCEACQTPMKSGRDVLHWERVRMKYLRNASQLCHFACSLHVLGGRPIALIVDDFDLFWQDEPGTDAALFRCLALLKETMEFMHRVHGMGHVVVISSTAAYSKDERHRLRRWFSLLLELVPGIVSIMLLLRATMYMADASHPQAFAMQEELPAPPFSTSVAIRDWAAYLPHFPVPYRVLYHFEPNARNHDGCFRFLHAG</sequence>
<evidence type="ECO:0000256" key="1">
    <source>
        <dbReference type="SAM" id="Phobius"/>
    </source>
</evidence>
<dbReference type="EMBL" id="VJMI01015761">
    <property type="protein sequence ID" value="KAF0724087.1"/>
    <property type="molecule type" value="Genomic_DNA"/>
</dbReference>
<dbReference type="GO" id="GO:0097196">
    <property type="term" value="C:Shu complex"/>
    <property type="evidence" value="ECO:0007669"/>
    <property type="project" value="TreeGrafter"/>
</dbReference>
<evidence type="ECO:0000313" key="3">
    <source>
        <dbReference type="Proteomes" id="UP000469452"/>
    </source>
</evidence>
<comment type="caution">
    <text evidence="2">The sequence shown here is derived from an EMBL/GenBank/DDBJ whole genome shotgun (WGS) entry which is preliminary data.</text>
</comment>